<dbReference type="RefSeq" id="WP_110317515.1">
    <property type="nucleotide sequence ID" value="NZ_QJJU01000012.1"/>
</dbReference>
<dbReference type="SUPFAM" id="SSF47203">
    <property type="entry name" value="Acyl-CoA dehydrogenase C-terminal domain-like"/>
    <property type="match status" value="1"/>
</dbReference>
<reference evidence="14" key="1">
    <citation type="submission" date="2018-05" db="EMBL/GenBank/DDBJ databases">
        <authorList>
            <person name="Deangelis K."/>
            <person name="Huntemann M."/>
            <person name="Clum A."/>
            <person name="Pillay M."/>
            <person name="Palaniappan K."/>
            <person name="Varghese N."/>
            <person name="Mikhailova N."/>
            <person name="Stamatis D."/>
            <person name="Reddy T."/>
            <person name="Daum C."/>
            <person name="Shapiro N."/>
            <person name="Ivanova N."/>
            <person name="Kyrpides N."/>
            <person name="Woyke T."/>
        </authorList>
    </citation>
    <scope>NUCLEOTIDE SEQUENCE [LARGE SCALE GENOMIC DNA]</scope>
    <source>
        <strain evidence="14">GAS496</strain>
    </source>
</reference>
<dbReference type="Proteomes" id="UP000247781">
    <property type="component" value="Unassembled WGS sequence"/>
</dbReference>
<dbReference type="PANTHER" id="PTHR48083">
    <property type="entry name" value="MEDIUM-CHAIN SPECIFIC ACYL-COA DEHYDROGENASE, MITOCHONDRIAL-RELATED"/>
    <property type="match status" value="1"/>
</dbReference>
<dbReference type="InterPro" id="IPR009075">
    <property type="entry name" value="AcylCo_DH/oxidase_C"/>
</dbReference>
<comment type="cofactor">
    <cofactor evidence="1 8">
        <name>FAD</name>
        <dbReference type="ChEBI" id="CHEBI:57692"/>
    </cofactor>
</comment>
<comment type="subunit">
    <text evidence="3">Homodimer.</text>
</comment>
<evidence type="ECO:0000313" key="13">
    <source>
        <dbReference type="EMBL" id="PXX06808.1"/>
    </source>
</evidence>
<evidence type="ECO:0000256" key="6">
    <source>
        <dbReference type="ARBA" id="ARBA00023002"/>
    </source>
</evidence>
<evidence type="ECO:0000313" key="14">
    <source>
        <dbReference type="Proteomes" id="UP000247781"/>
    </source>
</evidence>
<evidence type="ECO:0000256" key="7">
    <source>
        <dbReference type="ARBA" id="ARBA00052546"/>
    </source>
</evidence>
<dbReference type="GO" id="GO:0003995">
    <property type="term" value="F:acyl-CoA dehydrogenase activity"/>
    <property type="evidence" value="ECO:0007669"/>
    <property type="project" value="TreeGrafter"/>
</dbReference>
<dbReference type="FunFam" id="2.40.110.10:FF:000002">
    <property type="entry name" value="Acyl-CoA dehydrogenase fadE12"/>
    <property type="match status" value="1"/>
</dbReference>
<feature type="domain" description="Acyl-CoA dehydrogenase/oxidase N-terminal" evidence="12">
    <location>
        <begin position="10"/>
        <end position="126"/>
    </location>
</feature>
<dbReference type="InterPro" id="IPR037069">
    <property type="entry name" value="AcylCoA_DH/ox_N_sf"/>
</dbReference>
<protein>
    <submittedName>
        <fullName evidence="13">Alkylation response protein AidB-like acyl-CoA dehydrogenase</fullName>
    </submittedName>
</protein>
<dbReference type="EMBL" id="QJJU01000012">
    <property type="protein sequence ID" value="PXX06808.1"/>
    <property type="molecule type" value="Genomic_DNA"/>
</dbReference>
<organism evidence="13 14">
    <name type="scientific">Mycolicibacterium moriokaense</name>
    <dbReference type="NCBI Taxonomy" id="39691"/>
    <lineage>
        <taxon>Bacteria</taxon>
        <taxon>Bacillati</taxon>
        <taxon>Actinomycetota</taxon>
        <taxon>Actinomycetes</taxon>
        <taxon>Mycobacteriales</taxon>
        <taxon>Mycobacteriaceae</taxon>
        <taxon>Mycolicibacterium</taxon>
    </lineage>
</organism>
<sequence>MAWDFETDPEFEQHLAWMREFIDSEIVPLEPILDEKIASDEWAVVKRHLQSQVKARGLWGAFLDPELGGSGVGQLKLALMSEIIGRSMVSMVIFGVQAPDSGNMELMAHGATEEQKQRWLWPNLRGDITSAFALTEPFLAGADPTVIGTTATLDGDHWIINGHKWFTTNASSADIVLVVAETNPEGRPHRHASIFVVPAGTPGMTIVRDIPTMGHPDTEYGRVGNHSEILFTDCRVPADHLIGDPGEGFQLAQQRLGGGRIHHSMRWLGQAQRSLDIMCERAVSRSSHGRRLADHQMIQDYIALSHMEIQAARLLTFQTAWKMDKFGASAVRADLGMIKAHVSKVVLGVLDRTIQVCGALGYSADLPVEGWYRTTRFGPIGDGPDELHKSVLARTILRNYQPVEGWPTEHVPSRRPAAERKWASLRTEAGLT</sequence>
<dbReference type="GO" id="GO:0005737">
    <property type="term" value="C:cytoplasm"/>
    <property type="evidence" value="ECO:0007669"/>
    <property type="project" value="TreeGrafter"/>
</dbReference>
<keyword evidence="14" id="KW-1185">Reference proteome</keyword>
<dbReference type="Pfam" id="PF00441">
    <property type="entry name" value="Acyl-CoA_dh_1"/>
    <property type="match status" value="1"/>
</dbReference>
<feature type="domain" description="Acyl-CoA oxidase/dehydrogenase middle" evidence="11">
    <location>
        <begin position="131"/>
        <end position="222"/>
    </location>
</feature>
<dbReference type="Gene3D" id="1.20.140.10">
    <property type="entry name" value="Butyryl-CoA Dehydrogenase, subunit A, domain 3"/>
    <property type="match status" value="1"/>
</dbReference>
<feature type="region of interest" description="Disordered" evidence="9">
    <location>
        <begin position="408"/>
        <end position="432"/>
    </location>
</feature>
<proteinExistence type="inferred from homology"/>
<evidence type="ECO:0000256" key="5">
    <source>
        <dbReference type="ARBA" id="ARBA00022827"/>
    </source>
</evidence>
<evidence type="ECO:0000256" key="8">
    <source>
        <dbReference type="RuleBase" id="RU362125"/>
    </source>
</evidence>
<name>A0A318HKT5_9MYCO</name>
<dbReference type="PANTHER" id="PTHR48083:SF13">
    <property type="entry name" value="ACYL-COA DEHYDROGENASE FAMILY MEMBER 11"/>
    <property type="match status" value="1"/>
</dbReference>
<dbReference type="OrthoDB" id="8876745at2"/>
<evidence type="ECO:0000259" key="12">
    <source>
        <dbReference type="Pfam" id="PF02771"/>
    </source>
</evidence>
<evidence type="ECO:0000259" key="10">
    <source>
        <dbReference type="Pfam" id="PF00441"/>
    </source>
</evidence>
<dbReference type="Pfam" id="PF02771">
    <property type="entry name" value="Acyl-CoA_dh_N"/>
    <property type="match status" value="1"/>
</dbReference>
<evidence type="ECO:0000259" key="11">
    <source>
        <dbReference type="Pfam" id="PF02770"/>
    </source>
</evidence>
<dbReference type="InterPro" id="IPR006091">
    <property type="entry name" value="Acyl-CoA_Oxase/DH_mid-dom"/>
</dbReference>
<evidence type="ECO:0000256" key="3">
    <source>
        <dbReference type="ARBA" id="ARBA00011738"/>
    </source>
</evidence>
<dbReference type="Pfam" id="PF02770">
    <property type="entry name" value="Acyl-CoA_dh_M"/>
    <property type="match status" value="1"/>
</dbReference>
<gene>
    <name evidence="13" type="ORF">C8E89_11213</name>
</gene>
<comment type="catalytic activity">
    <reaction evidence="7">
        <text>a 2,3-saturated acyl-CoA + A = a 2,3-dehydroacyl-CoA + AH2</text>
        <dbReference type="Rhea" id="RHEA:48608"/>
        <dbReference type="ChEBI" id="CHEBI:13193"/>
        <dbReference type="ChEBI" id="CHEBI:17499"/>
        <dbReference type="ChEBI" id="CHEBI:60015"/>
        <dbReference type="ChEBI" id="CHEBI:65111"/>
    </reaction>
</comment>
<evidence type="ECO:0000256" key="4">
    <source>
        <dbReference type="ARBA" id="ARBA00022630"/>
    </source>
</evidence>
<dbReference type="GO" id="GO:0050660">
    <property type="term" value="F:flavin adenine dinucleotide binding"/>
    <property type="evidence" value="ECO:0007669"/>
    <property type="project" value="InterPro"/>
</dbReference>
<reference evidence="13 14" key="2">
    <citation type="submission" date="2018-06" db="EMBL/GenBank/DDBJ databases">
        <title>Sequencing of bacterial isolates from soil warming experiment in Harvard Forest, Massachusetts, USA.</title>
        <authorList>
            <person name="Deangelis K.PhD."/>
        </authorList>
    </citation>
    <scope>NUCLEOTIDE SEQUENCE [LARGE SCALE GENOMIC DNA]</scope>
    <source>
        <strain evidence="13 14">GAS496</strain>
    </source>
</reference>
<keyword evidence="5 8" id="KW-0274">FAD</keyword>
<feature type="domain" description="Acyl-CoA dehydrogenase/oxidase C-terminal" evidence="10">
    <location>
        <begin position="246"/>
        <end position="396"/>
    </location>
</feature>
<evidence type="ECO:0000256" key="2">
    <source>
        <dbReference type="ARBA" id="ARBA00009347"/>
    </source>
</evidence>
<dbReference type="InterPro" id="IPR050741">
    <property type="entry name" value="Acyl-CoA_dehydrogenase"/>
</dbReference>
<dbReference type="Gene3D" id="2.40.110.10">
    <property type="entry name" value="Butyryl-CoA Dehydrogenase, subunit A, domain 2"/>
    <property type="match status" value="1"/>
</dbReference>
<comment type="caution">
    <text evidence="13">The sequence shown here is derived from an EMBL/GenBank/DDBJ whole genome shotgun (WGS) entry which is preliminary data.</text>
</comment>
<accession>A0A318HKT5</accession>
<keyword evidence="4 8" id="KW-0285">Flavoprotein</keyword>
<dbReference type="AlphaFoldDB" id="A0A318HKT5"/>
<dbReference type="InterPro" id="IPR009100">
    <property type="entry name" value="AcylCoA_DH/oxidase_NM_dom_sf"/>
</dbReference>
<dbReference type="InterPro" id="IPR036250">
    <property type="entry name" value="AcylCo_DH-like_C"/>
</dbReference>
<dbReference type="InterPro" id="IPR046373">
    <property type="entry name" value="Acyl-CoA_Oxase/DH_mid-dom_sf"/>
</dbReference>
<comment type="similarity">
    <text evidence="2 8">Belongs to the acyl-CoA dehydrogenase family.</text>
</comment>
<dbReference type="GO" id="GO:0033539">
    <property type="term" value="P:fatty acid beta-oxidation using acyl-CoA dehydrogenase"/>
    <property type="evidence" value="ECO:0007669"/>
    <property type="project" value="TreeGrafter"/>
</dbReference>
<dbReference type="InterPro" id="IPR013786">
    <property type="entry name" value="AcylCoA_DH/ox_N"/>
</dbReference>
<keyword evidence="6 8" id="KW-0560">Oxidoreductase</keyword>
<dbReference type="Gene3D" id="1.10.540.10">
    <property type="entry name" value="Acyl-CoA dehydrogenase/oxidase, N-terminal domain"/>
    <property type="match status" value="1"/>
</dbReference>
<evidence type="ECO:0000256" key="9">
    <source>
        <dbReference type="SAM" id="MobiDB-lite"/>
    </source>
</evidence>
<dbReference type="SUPFAM" id="SSF56645">
    <property type="entry name" value="Acyl-CoA dehydrogenase NM domain-like"/>
    <property type="match status" value="1"/>
</dbReference>
<evidence type="ECO:0000256" key="1">
    <source>
        <dbReference type="ARBA" id="ARBA00001974"/>
    </source>
</evidence>